<feature type="signal peptide" evidence="3">
    <location>
        <begin position="1"/>
        <end position="22"/>
    </location>
</feature>
<keyword evidence="2" id="KW-1133">Transmembrane helix</keyword>
<feature type="transmembrane region" description="Helical" evidence="2">
    <location>
        <begin position="234"/>
        <end position="253"/>
    </location>
</feature>
<keyword evidence="2" id="KW-0472">Membrane</keyword>
<organism evidence="4 5">
    <name type="scientific">Magallana gigas</name>
    <name type="common">Pacific oyster</name>
    <name type="synonym">Crassostrea gigas</name>
    <dbReference type="NCBI Taxonomy" id="29159"/>
    <lineage>
        <taxon>Eukaryota</taxon>
        <taxon>Metazoa</taxon>
        <taxon>Spiralia</taxon>
        <taxon>Lophotrochozoa</taxon>
        <taxon>Mollusca</taxon>
        <taxon>Bivalvia</taxon>
        <taxon>Autobranchia</taxon>
        <taxon>Pteriomorphia</taxon>
        <taxon>Ostreida</taxon>
        <taxon>Ostreoidea</taxon>
        <taxon>Ostreidae</taxon>
        <taxon>Magallana</taxon>
    </lineage>
</organism>
<sequence>MAENRAVTTILCVFLCLLPCKSEECTIPDAWQNKMFSITSTLNDNSSANFNKSISFGVSTAIWKEPDSFSSWRCHYVDKSSIVLKSTAISDDDNITFHCLLHKTINESLIYLHAIQVNGSRDVSFPETYNPMVCEICNGTEAELYILYVKENLTCGCIPDCGVALFENACTRLLETPIQCESSTATPSISTVSNSSGRSRHQTTSNPVAFTTGQEYEKTTIDPFGFLVHRSGLYIGYGLSGLLFAVVSVTWLCRGCRLLQKSCERRRLMKNRVNVICVEEANPREVTKKMY</sequence>
<keyword evidence="5" id="KW-1185">Reference proteome</keyword>
<keyword evidence="3" id="KW-0732">Signal</keyword>
<feature type="chain" id="PRO_5036448492" description="Ig-like domain-containing protein" evidence="3">
    <location>
        <begin position="23"/>
        <end position="291"/>
    </location>
</feature>
<feature type="region of interest" description="Disordered" evidence="1">
    <location>
        <begin position="185"/>
        <end position="206"/>
    </location>
</feature>
<name>A0A8W8L1P4_MAGGI</name>
<reference evidence="4" key="1">
    <citation type="submission" date="2022-08" db="UniProtKB">
        <authorList>
            <consortium name="EnsemblMetazoa"/>
        </authorList>
    </citation>
    <scope>IDENTIFICATION</scope>
    <source>
        <strain evidence="4">05x7-T-G4-1.051#20</strain>
    </source>
</reference>
<dbReference type="OrthoDB" id="10443339at2759"/>
<keyword evidence="2" id="KW-0812">Transmembrane</keyword>
<evidence type="ECO:0000313" key="5">
    <source>
        <dbReference type="Proteomes" id="UP000005408"/>
    </source>
</evidence>
<evidence type="ECO:0000313" key="4">
    <source>
        <dbReference type="EnsemblMetazoa" id="G26210.12:cds"/>
    </source>
</evidence>
<evidence type="ECO:0000256" key="1">
    <source>
        <dbReference type="SAM" id="MobiDB-lite"/>
    </source>
</evidence>
<evidence type="ECO:0008006" key="6">
    <source>
        <dbReference type="Google" id="ProtNLM"/>
    </source>
</evidence>
<dbReference type="EnsemblMetazoa" id="G26210.12">
    <property type="protein sequence ID" value="G26210.12:cds"/>
    <property type="gene ID" value="G26210"/>
</dbReference>
<protein>
    <recommendedName>
        <fullName evidence="6">Ig-like domain-containing protein</fullName>
    </recommendedName>
</protein>
<accession>A0A8W8L1P4</accession>
<evidence type="ECO:0000256" key="2">
    <source>
        <dbReference type="SAM" id="Phobius"/>
    </source>
</evidence>
<evidence type="ECO:0000256" key="3">
    <source>
        <dbReference type="SAM" id="SignalP"/>
    </source>
</evidence>
<proteinExistence type="predicted"/>
<dbReference type="Proteomes" id="UP000005408">
    <property type="component" value="Unassembled WGS sequence"/>
</dbReference>
<dbReference type="AlphaFoldDB" id="A0A8W8L1P4"/>